<dbReference type="GO" id="GO:0009401">
    <property type="term" value="P:phosphoenolpyruvate-dependent sugar phosphotransferase system"/>
    <property type="evidence" value="ECO:0007669"/>
    <property type="project" value="UniProtKB-KW"/>
</dbReference>
<dbReference type="Pfam" id="PF02255">
    <property type="entry name" value="PTS_IIA"/>
    <property type="match status" value="1"/>
</dbReference>
<dbReference type="AlphaFoldDB" id="A0A1I0F6H5"/>
<dbReference type="OrthoDB" id="389577at2"/>
<dbReference type="Gene3D" id="1.20.58.80">
    <property type="entry name" value="Phosphotransferase system, lactose/cellobiose-type IIA subunit"/>
    <property type="match status" value="1"/>
</dbReference>
<dbReference type="RefSeq" id="WP_093322096.1">
    <property type="nucleotide sequence ID" value="NZ_FOHV01000036.1"/>
</dbReference>
<accession>A0A1I0F6H5</accession>
<evidence type="ECO:0000256" key="1">
    <source>
        <dbReference type="ARBA" id="ARBA00022448"/>
    </source>
</evidence>
<dbReference type="GO" id="GO:0016740">
    <property type="term" value="F:transferase activity"/>
    <property type="evidence" value="ECO:0007669"/>
    <property type="project" value="UniProtKB-KW"/>
</dbReference>
<comment type="cofactor">
    <cofactor evidence="6">
        <name>Mg(2+)</name>
        <dbReference type="ChEBI" id="CHEBI:18420"/>
    </cofactor>
    <text evidence="6">Binds 1 Mg(2+) ion per trimer.</text>
</comment>
<dbReference type="GO" id="GO:0046872">
    <property type="term" value="F:metal ion binding"/>
    <property type="evidence" value="ECO:0007669"/>
    <property type="project" value="UniProtKB-KW"/>
</dbReference>
<evidence type="ECO:0000256" key="6">
    <source>
        <dbReference type="PIRSR" id="PIRSR000699-2"/>
    </source>
</evidence>
<evidence type="ECO:0000256" key="4">
    <source>
        <dbReference type="ARBA" id="ARBA00022683"/>
    </source>
</evidence>
<evidence type="ECO:0000256" key="5">
    <source>
        <dbReference type="PIRSR" id="PIRSR000699-1"/>
    </source>
</evidence>
<dbReference type="SUPFAM" id="SSF46973">
    <property type="entry name" value="Enzyme IIa from lactose specific PTS, IIa-lac"/>
    <property type="match status" value="1"/>
</dbReference>
<evidence type="ECO:0000256" key="3">
    <source>
        <dbReference type="ARBA" id="ARBA00022679"/>
    </source>
</evidence>
<keyword evidence="6" id="KW-0460">Magnesium</keyword>
<dbReference type="PIRSF" id="PIRSF000699">
    <property type="entry name" value="PTS_IILac_III"/>
    <property type="match status" value="1"/>
</dbReference>
<evidence type="ECO:0000313" key="8">
    <source>
        <dbReference type="Proteomes" id="UP000242642"/>
    </source>
</evidence>
<proteinExistence type="predicted"/>
<dbReference type="InterPro" id="IPR036542">
    <property type="entry name" value="PTS_IIA_lac/cel_sf"/>
</dbReference>
<keyword evidence="1" id="KW-0813">Transport</keyword>
<gene>
    <name evidence="7" type="ORF">SAMN02583745_02665</name>
</gene>
<evidence type="ECO:0000313" key="7">
    <source>
        <dbReference type="EMBL" id="SET53657.1"/>
    </source>
</evidence>
<feature type="binding site" evidence="6">
    <location>
        <position position="90"/>
    </location>
    <ligand>
        <name>Mg(2+)</name>
        <dbReference type="ChEBI" id="CHEBI:18420"/>
        <note>ligand shared between all trimeric partners</note>
    </ligand>
</feature>
<keyword evidence="2" id="KW-0762">Sugar transport</keyword>
<feature type="active site" description="Tele-phosphohistidine intermediate" evidence="5">
    <location>
        <position position="87"/>
    </location>
</feature>
<name>A0A1I0F6H5_9GAMM</name>
<sequence>MSNTNDENGGLDKLTSVSMEIIMHAGTAQSLLMQVVKGLSNNIEEADARAKLDEAKQSISYAHSTQTDIIQAAVGGEDIGYSLLFNHAQDTLMMAQAEHVFVTAMLDVYLNLVTRIEKLENR</sequence>
<organism evidence="7 8">
    <name type="scientific">Thorsellia anophelis DSM 18579</name>
    <dbReference type="NCBI Taxonomy" id="1123402"/>
    <lineage>
        <taxon>Bacteria</taxon>
        <taxon>Pseudomonadati</taxon>
        <taxon>Pseudomonadota</taxon>
        <taxon>Gammaproteobacteria</taxon>
        <taxon>Enterobacterales</taxon>
        <taxon>Thorselliaceae</taxon>
        <taxon>Thorsellia</taxon>
    </lineage>
</organism>
<keyword evidence="8" id="KW-1185">Reference proteome</keyword>
<dbReference type="Proteomes" id="UP000242642">
    <property type="component" value="Unassembled WGS sequence"/>
</dbReference>
<dbReference type="PANTHER" id="PTHR34382">
    <property type="entry name" value="PTS SYSTEM N,N'-DIACETYLCHITOBIOSE-SPECIFIC EIIA COMPONENT"/>
    <property type="match status" value="1"/>
</dbReference>
<dbReference type="EMBL" id="FOHV01000036">
    <property type="protein sequence ID" value="SET53657.1"/>
    <property type="molecule type" value="Genomic_DNA"/>
</dbReference>
<keyword evidence="4" id="KW-0598">Phosphotransferase system</keyword>
<dbReference type="PANTHER" id="PTHR34382:SF7">
    <property type="entry name" value="PTS SYSTEM N,N'-DIACETYLCHITOBIOSE-SPECIFIC EIIA COMPONENT"/>
    <property type="match status" value="1"/>
</dbReference>
<evidence type="ECO:0000256" key="2">
    <source>
        <dbReference type="ARBA" id="ARBA00022597"/>
    </source>
</evidence>
<dbReference type="STRING" id="1123402.SAMN02583745_02665"/>
<keyword evidence="3" id="KW-0808">Transferase</keyword>
<reference evidence="8" key="1">
    <citation type="submission" date="2016-10" db="EMBL/GenBank/DDBJ databases">
        <authorList>
            <person name="Varghese N."/>
            <person name="Submissions S."/>
        </authorList>
    </citation>
    <scope>NUCLEOTIDE SEQUENCE [LARGE SCALE GENOMIC DNA]</scope>
    <source>
        <strain evidence="8">DSM 18579</strain>
    </source>
</reference>
<keyword evidence="6" id="KW-0479">Metal-binding</keyword>
<protein>
    <submittedName>
        <fullName evidence="7">PTS system, cellobiose-specific IIA component</fullName>
    </submittedName>
</protein>
<dbReference type="InterPro" id="IPR003188">
    <property type="entry name" value="PTS_IIA_lac/cel"/>
</dbReference>